<evidence type="ECO:0000256" key="2">
    <source>
        <dbReference type="ARBA" id="ARBA00010199"/>
    </source>
</evidence>
<protein>
    <recommendedName>
        <fullName evidence="6">Protein DETOXIFICATION</fullName>
    </recommendedName>
    <alternativeName>
        <fullName evidence="6">Multidrug and toxic compound extrusion protein</fullName>
    </alternativeName>
</protein>
<dbReference type="OMA" id="FLDTIPW"/>
<accession>A0A0J8B8R8</accession>
<dbReference type="AlphaFoldDB" id="A0A0J8B8R8"/>
<dbReference type="GO" id="GO:0017119">
    <property type="term" value="C:Golgi transport complex"/>
    <property type="evidence" value="ECO:0007669"/>
    <property type="project" value="EnsemblPlants"/>
</dbReference>
<comment type="subcellular location">
    <subcellularLocation>
        <location evidence="1">Membrane</location>
        <topology evidence="1">Multi-pass membrane protein</topology>
    </subcellularLocation>
</comment>
<dbReference type="GO" id="GO:1990961">
    <property type="term" value="P:xenobiotic detoxification by transmembrane export across the plasma membrane"/>
    <property type="evidence" value="ECO:0007669"/>
    <property type="project" value="InterPro"/>
</dbReference>
<dbReference type="OrthoDB" id="2126698at2759"/>
<feature type="transmembrane region" description="Helical" evidence="6">
    <location>
        <begin position="216"/>
        <end position="238"/>
    </location>
</feature>
<proteinExistence type="inferred from homology"/>
<evidence type="ECO:0000313" key="7">
    <source>
        <dbReference type="EMBL" id="KMS97684.1"/>
    </source>
</evidence>
<evidence type="ECO:0000256" key="3">
    <source>
        <dbReference type="ARBA" id="ARBA00022692"/>
    </source>
</evidence>
<feature type="transmembrane region" description="Helical" evidence="6">
    <location>
        <begin position="244"/>
        <end position="270"/>
    </location>
</feature>
<dbReference type="KEGG" id="bvg:104908071"/>
<evidence type="ECO:0000256" key="5">
    <source>
        <dbReference type="ARBA" id="ARBA00023136"/>
    </source>
</evidence>
<feature type="transmembrane region" description="Helical" evidence="6">
    <location>
        <begin position="446"/>
        <end position="465"/>
    </location>
</feature>
<dbReference type="eggNOG" id="KOG1347">
    <property type="taxonomic scope" value="Eukaryota"/>
</dbReference>
<feature type="transmembrane region" description="Helical" evidence="6">
    <location>
        <begin position="471"/>
        <end position="493"/>
    </location>
</feature>
<dbReference type="GO" id="GO:0006970">
    <property type="term" value="P:response to osmotic stress"/>
    <property type="evidence" value="ECO:0007669"/>
    <property type="project" value="EnsemblPlants"/>
</dbReference>
<dbReference type="GO" id="GO:0015297">
    <property type="term" value="F:antiporter activity"/>
    <property type="evidence" value="ECO:0007669"/>
    <property type="project" value="InterPro"/>
</dbReference>
<dbReference type="GO" id="GO:0005381">
    <property type="term" value="F:iron ion transmembrane transporter activity"/>
    <property type="evidence" value="ECO:0007669"/>
    <property type="project" value="EnsemblPlants"/>
</dbReference>
<keyword evidence="5 6" id="KW-0472">Membrane</keyword>
<keyword evidence="8" id="KW-1185">Reference proteome</keyword>
<feature type="transmembrane region" description="Helical" evidence="6">
    <location>
        <begin position="148"/>
        <end position="168"/>
    </location>
</feature>
<dbReference type="Pfam" id="PF01554">
    <property type="entry name" value="MatE"/>
    <property type="match status" value="2"/>
</dbReference>
<feature type="transmembrane region" description="Helical" evidence="6">
    <location>
        <begin position="105"/>
        <end position="127"/>
    </location>
</feature>
<evidence type="ECO:0000313" key="8">
    <source>
        <dbReference type="Proteomes" id="UP000035740"/>
    </source>
</evidence>
<dbReference type="EMBL" id="KQ090297">
    <property type="protein sequence ID" value="KMS97684.1"/>
    <property type="molecule type" value="Genomic_DNA"/>
</dbReference>
<feature type="transmembrane region" description="Helical" evidence="6">
    <location>
        <begin position="406"/>
        <end position="425"/>
    </location>
</feature>
<dbReference type="GO" id="GO:0060586">
    <property type="term" value="P:multicellular organismal-level iron ion homeostasis"/>
    <property type="evidence" value="ECO:0007669"/>
    <property type="project" value="EnsemblPlants"/>
</dbReference>
<dbReference type="Gramene" id="KMS97684">
    <property type="protein sequence ID" value="KMS97684"/>
    <property type="gene ID" value="BVRB_5g124870"/>
</dbReference>
<dbReference type="GO" id="GO:0009737">
    <property type="term" value="P:response to abscisic acid"/>
    <property type="evidence" value="ECO:0007669"/>
    <property type="project" value="EnsemblPlants"/>
</dbReference>
<dbReference type="InterPro" id="IPR002528">
    <property type="entry name" value="MATE_fam"/>
</dbReference>
<feature type="transmembrane region" description="Helical" evidence="6">
    <location>
        <begin position="372"/>
        <end position="394"/>
    </location>
</feature>
<dbReference type="PANTHER" id="PTHR11206">
    <property type="entry name" value="MULTIDRUG RESISTANCE PROTEIN"/>
    <property type="match status" value="1"/>
</dbReference>
<feature type="transmembrane region" description="Helical" evidence="6">
    <location>
        <begin position="183"/>
        <end position="204"/>
    </location>
</feature>
<dbReference type="GO" id="GO:1905428">
    <property type="term" value="P:regulation of plant organ formation"/>
    <property type="evidence" value="ECO:0007669"/>
    <property type="project" value="EnsemblPlants"/>
</dbReference>
<evidence type="ECO:0000256" key="1">
    <source>
        <dbReference type="ARBA" id="ARBA00004141"/>
    </source>
</evidence>
<evidence type="ECO:0000256" key="6">
    <source>
        <dbReference type="RuleBase" id="RU004914"/>
    </source>
</evidence>
<organism evidence="7 8">
    <name type="scientific">Beta vulgaris subsp. vulgaris</name>
    <name type="common">Beet</name>
    <dbReference type="NCBI Taxonomy" id="3555"/>
    <lineage>
        <taxon>Eukaryota</taxon>
        <taxon>Viridiplantae</taxon>
        <taxon>Streptophyta</taxon>
        <taxon>Embryophyta</taxon>
        <taxon>Tracheophyta</taxon>
        <taxon>Spermatophyta</taxon>
        <taxon>Magnoliopsida</taxon>
        <taxon>eudicotyledons</taxon>
        <taxon>Gunneridae</taxon>
        <taxon>Pentapetalae</taxon>
        <taxon>Caryophyllales</taxon>
        <taxon>Chenopodiaceae</taxon>
        <taxon>Betoideae</taxon>
        <taxon>Beta</taxon>
    </lineage>
</organism>
<dbReference type="GO" id="GO:0005770">
    <property type="term" value="C:late endosome"/>
    <property type="evidence" value="ECO:0007669"/>
    <property type="project" value="EnsemblPlants"/>
</dbReference>
<name>A0A0J8B8R8_BETVV</name>
<keyword evidence="3 6" id="KW-0812">Transmembrane</keyword>
<dbReference type="CDD" id="cd13132">
    <property type="entry name" value="MATE_eukaryotic"/>
    <property type="match status" value="1"/>
</dbReference>
<dbReference type="GO" id="GO:0016020">
    <property type="term" value="C:membrane"/>
    <property type="evidence" value="ECO:0007669"/>
    <property type="project" value="UniProtKB-SubCell"/>
</dbReference>
<feature type="transmembrane region" description="Helical" evidence="6">
    <location>
        <begin position="291"/>
        <end position="310"/>
    </location>
</feature>
<dbReference type="NCBIfam" id="TIGR00797">
    <property type="entry name" value="matE"/>
    <property type="match status" value="1"/>
</dbReference>
<gene>
    <name evidence="7" type="ORF">BVRB_5g124870</name>
</gene>
<comment type="similarity">
    <text evidence="2 6">Belongs to the multi antimicrobial extrusion (MATE) (TC 2.A.66.1) family.</text>
</comment>
<dbReference type="GO" id="GO:0042910">
    <property type="term" value="F:xenobiotic transmembrane transporter activity"/>
    <property type="evidence" value="ECO:0007669"/>
    <property type="project" value="EnsemblPlants"/>
</dbReference>
<reference evidence="7 8" key="1">
    <citation type="journal article" date="2014" name="Nature">
        <title>The genome of the recently domesticated crop plant sugar beet (Beta vulgaris).</title>
        <authorList>
            <person name="Dohm J.C."/>
            <person name="Minoche A.E."/>
            <person name="Holtgrawe D."/>
            <person name="Capella-Gutierrez S."/>
            <person name="Zakrzewski F."/>
            <person name="Tafer H."/>
            <person name="Rupp O."/>
            <person name="Sorensen T.R."/>
            <person name="Stracke R."/>
            <person name="Reinhardt R."/>
            <person name="Goesmann A."/>
            <person name="Kraft T."/>
            <person name="Schulz B."/>
            <person name="Stadler P.F."/>
            <person name="Schmidt T."/>
            <person name="Gabaldon T."/>
            <person name="Lehrach H."/>
            <person name="Weisshaar B."/>
            <person name="Himmelbauer H."/>
        </authorList>
    </citation>
    <scope>NUCLEOTIDE SEQUENCE [LARGE SCALE GENOMIC DNA]</scope>
    <source>
        <tissue evidence="7">Taproot</tissue>
    </source>
</reference>
<dbReference type="GO" id="GO:0009408">
    <property type="term" value="P:response to heat"/>
    <property type="evidence" value="ECO:0007669"/>
    <property type="project" value="EnsemblPlants"/>
</dbReference>
<dbReference type="Proteomes" id="UP000035740">
    <property type="component" value="Unassembled WGS sequence"/>
</dbReference>
<feature type="transmembrane region" description="Helical" evidence="6">
    <location>
        <begin position="330"/>
        <end position="351"/>
    </location>
</feature>
<dbReference type="InterPro" id="IPR045069">
    <property type="entry name" value="MATE_euk"/>
</dbReference>
<evidence type="ECO:0000256" key="4">
    <source>
        <dbReference type="ARBA" id="ARBA00022989"/>
    </source>
</evidence>
<keyword evidence="4 6" id="KW-1133">Transmembrane helix</keyword>
<dbReference type="GO" id="GO:0009646">
    <property type="term" value="P:response to absence of light"/>
    <property type="evidence" value="ECO:0007669"/>
    <property type="project" value="EnsemblPlants"/>
</dbReference>
<dbReference type="GO" id="GO:0010015">
    <property type="term" value="P:root morphogenesis"/>
    <property type="evidence" value="ECO:0007669"/>
    <property type="project" value="EnsemblPlants"/>
</dbReference>
<sequence>MSNSNLSPSISSLSPIKTPLTTTTTTLLPIGNKLMNNPHYSTTNTIDDFDDDQDLHKWPTLSEVVGEMRAIGKISGPTTVTGLLLYSRAMISMLFLGYLGELELAGGSLAIGFANITGYSIISGLAMGMEPICGQAYGAKQMKLLGLTLQRTVLLLFSISLPIAFMWVNMKRILLWCGQDEEISSVAHVFILFSIPDLFFLSLLHPLRIYLRTQSITLPLTYCTAISVVFHIPLNFLLVVHLKLGIAGVAIAMVWTNLNLCILFSSFIYFSRVYKDSWIAPSMDCLRGWSSLLALAIPTCASVCLEWWWYEFMIMLCGLLANPRATIASMGILIQTTSLVYVFPSSLSLGVSTRVGNELGARRPAKARVSMIVSLACAVLLGLCAMLFTTLMRHQWGRFFTSDPEILHLTAIALPIVGLCELGNCPQTTGCGVLRGSARPTIGANINLGSFYLVGMPVAMFFGFVMKMGFAGLWLGLLAAQGSCALLMLYVLCRTDWTLQVDRAKELTNSSSPNTPALLPITSSSCDKHKNIIPLSLDDLVCINGGDATTMESSPSSSTQALLETHPLLITC</sequence>